<organism evidence="2">
    <name type="scientific">human gut metagenome</name>
    <dbReference type="NCBI Taxonomy" id="408170"/>
    <lineage>
        <taxon>unclassified sequences</taxon>
        <taxon>metagenomes</taxon>
        <taxon>organismal metagenomes</taxon>
    </lineage>
</organism>
<dbReference type="EMBL" id="AZMM01005591">
    <property type="protein sequence ID" value="ETJ40509.1"/>
    <property type="molecule type" value="Genomic_DNA"/>
</dbReference>
<feature type="region of interest" description="Disordered" evidence="1">
    <location>
        <begin position="66"/>
        <end position="90"/>
    </location>
</feature>
<feature type="non-terminal residue" evidence="2">
    <location>
        <position position="90"/>
    </location>
</feature>
<protein>
    <submittedName>
        <fullName evidence="2">Uncharacterized protein</fullName>
    </submittedName>
</protein>
<dbReference type="InterPro" id="IPR025584">
    <property type="entry name" value="Cthe_2159"/>
</dbReference>
<dbReference type="Pfam" id="PF14262">
    <property type="entry name" value="Cthe_2159"/>
    <property type="match status" value="1"/>
</dbReference>
<name>W1YH40_9ZZZZ</name>
<gene>
    <name evidence="2" type="ORF">Q604_UNBC05591G0001</name>
</gene>
<comment type="caution">
    <text evidence="2">The sequence shown here is derived from an EMBL/GenBank/DDBJ whole genome shotgun (WGS) entry which is preliminary data.</text>
</comment>
<feature type="region of interest" description="Disordered" evidence="1">
    <location>
        <begin position="14"/>
        <end position="37"/>
    </location>
</feature>
<accession>W1YH40</accession>
<sequence length="90" mass="8871">TLFSSDTLTITGTGSLTVTGNSNDGISSKNGLAITGAPPITVPAADDGVRGKDWLLVSGGSLTVTAGGDGLKSTEDDDETKGFVALGEAE</sequence>
<evidence type="ECO:0000313" key="2">
    <source>
        <dbReference type="EMBL" id="ETJ40509.1"/>
    </source>
</evidence>
<feature type="compositionally biased region" description="Polar residues" evidence="1">
    <location>
        <begin position="14"/>
        <end position="30"/>
    </location>
</feature>
<feature type="non-terminal residue" evidence="2">
    <location>
        <position position="1"/>
    </location>
</feature>
<proteinExistence type="predicted"/>
<reference evidence="2" key="1">
    <citation type="submission" date="2013-12" db="EMBL/GenBank/DDBJ databases">
        <title>A Varibaculum cambriense genome reconstructed from a premature infant gut community with otherwise low bacterial novelty that shifts toward anaerobic metabolism during the third week of life.</title>
        <authorList>
            <person name="Brown C.T."/>
            <person name="Sharon I."/>
            <person name="Thomas B.C."/>
            <person name="Castelle C.J."/>
            <person name="Morowitz M.J."/>
            <person name="Banfield J.F."/>
        </authorList>
    </citation>
    <scope>NUCLEOTIDE SEQUENCE</scope>
</reference>
<dbReference type="AlphaFoldDB" id="W1YH40"/>
<evidence type="ECO:0000256" key="1">
    <source>
        <dbReference type="SAM" id="MobiDB-lite"/>
    </source>
</evidence>